<reference evidence="3" key="1">
    <citation type="submission" date="2023-07" db="EMBL/GenBank/DDBJ databases">
        <authorList>
            <person name="Yue Y."/>
        </authorList>
    </citation>
    <scope>NUCLEOTIDE SEQUENCE [LARGE SCALE GENOMIC DNA]</scope>
    <source>
        <strain evidence="3">2Y89</strain>
    </source>
</reference>
<dbReference type="InterPro" id="IPR036909">
    <property type="entry name" value="Cyt_c-like_dom_sf"/>
</dbReference>
<dbReference type="Gene3D" id="1.10.760.10">
    <property type="entry name" value="Cytochrome c-like domain"/>
    <property type="match status" value="1"/>
</dbReference>
<feature type="transmembrane region" description="Helical" evidence="1">
    <location>
        <begin position="14"/>
        <end position="36"/>
    </location>
</feature>
<proteinExistence type="predicted"/>
<keyword evidence="1" id="KW-0812">Transmembrane</keyword>
<evidence type="ECO:0000313" key="2">
    <source>
        <dbReference type="EMBL" id="MCA0154060.1"/>
    </source>
</evidence>
<gene>
    <name evidence="2" type="ORF">LBV24_12585</name>
</gene>
<name>A0ABS7Y288_9FLAO</name>
<dbReference type="RefSeq" id="WP_224479011.1">
    <property type="nucleotide sequence ID" value="NZ_JAIUJS010000007.1"/>
</dbReference>
<evidence type="ECO:0000256" key="1">
    <source>
        <dbReference type="SAM" id="Phobius"/>
    </source>
</evidence>
<keyword evidence="1" id="KW-0472">Membrane</keyword>
<sequence length="157" mass="18045">MDKEPSFNSQVKNIYHLLMVLFLLFIISGGSLIYYANNPEAFSFKKETSNLVAVSLEEDSDRIENGIHIRTGLIEAEGLMTVVNNCTNCHSAKLVTQNRMDADGWNTTIKWMQETQNLWDLGGNHEIIVNYLVTNYPPVKKGRRMILTNVEWYELEE</sequence>
<keyword evidence="1" id="KW-1133">Transmembrane helix</keyword>
<comment type="caution">
    <text evidence="2">The sequence shown here is derived from an EMBL/GenBank/DDBJ whole genome shotgun (WGS) entry which is preliminary data.</text>
</comment>
<protein>
    <submittedName>
        <fullName evidence="2">Monoheme cytochrome C</fullName>
    </submittedName>
</protein>
<dbReference type="Proteomes" id="UP001198402">
    <property type="component" value="Unassembled WGS sequence"/>
</dbReference>
<dbReference type="SUPFAM" id="SSF46626">
    <property type="entry name" value="Cytochrome c"/>
    <property type="match status" value="1"/>
</dbReference>
<organism evidence="2 3">
    <name type="scientific">Winogradskyella vincentii</name>
    <dbReference type="NCBI Taxonomy" id="2877122"/>
    <lineage>
        <taxon>Bacteria</taxon>
        <taxon>Pseudomonadati</taxon>
        <taxon>Bacteroidota</taxon>
        <taxon>Flavobacteriia</taxon>
        <taxon>Flavobacteriales</taxon>
        <taxon>Flavobacteriaceae</taxon>
        <taxon>Winogradskyella</taxon>
    </lineage>
</organism>
<dbReference type="EMBL" id="JAIUJS010000007">
    <property type="protein sequence ID" value="MCA0154060.1"/>
    <property type="molecule type" value="Genomic_DNA"/>
</dbReference>
<keyword evidence="3" id="KW-1185">Reference proteome</keyword>
<evidence type="ECO:0000313" key="3">
    <source>
        <dbReference type="Proteomes" id="UP001198402"/>
    </source>
</evidence>
<accession>A0ABS7Y288</accession>